<evidence type="ECO:0000313" key="3">
    <source>
        <dbReference type="Proteomes" id="UP000051412"/>
    </source>
</evidence>
<feature type="transmembrane region" description="Helical" evidence="1">
    <location>
        <begin position="6"/>
        <end position="23"/>
    </location>
</feature>
<name>A0A0R1XLK3_9LACO</name>
<dbReference type="AlphaFoldDB" id="A0A0R1XLK3"/>
<reference evidence="2 3" key="1">
    <citation type="journal article" date="2015" name="Genome Announc.">
        <title>Expanding the biotechnology potential of lactobacilli through comparative genomics of 213 strains and associated genera.</title>
        <authorList>
            <person name="Sun Z."/>
            <person name="Harris H.M."/>
            <person name="McCann A."/>
            <person name="Guo C."/>
            <person name="Argimon S."/>
            <person name="Zhang W."/>
            <person name="Yang X."/>
            <person name="Jeffery I.B."/>
            <person name="Cooney J.C."/>
            <person name="Kagawa T.F."/>
            <person name="Liu W."/>
            <person name="Song Y."/>
            <person name="Salvetti E."/>
            <person name="Wrobel A."/>
            <person name="Rasinkangas P."/>
            <person name="Parkhill J."/>
            <person name="Rea M.C."/>
            <person name="O'Sullivan O."/>
            <person name="Ritari J."/>
            <person name="Douillard F.P."/>
            <person name="Paul Ross R."/>
            <person name="Yang R."/>
            <person name="Briner A.E."/>
            <person name="Felis G.E."/>
            <person name="de Vos W.M."/>
            <person name="Barrangou R."/>
            <person name="Klaenhammer T.R."/>
            <person name="Caufield P.W."/>
            <person name="Cui Y."/>
            <person name="Zhang H."/>
            <person name="O'Toole P.W."/>
        </authorList>
    </citation>
    <scope>NUCLEOTIDE SEQUENCE [LARGE SCALE GENOMIC DNA]</scope>
    <source>
        <strain evidence="2 3">DSM 6035</strain>
    </source>
</reference>
<dbReference type="PATRIC" id="fig|1423782.4.peg.1792"/>
<protein>
    <submittedName>
        <fullName evidence="2">Permease cadmium resistance protein family protein</fullName>
    </submittedName>
</protein>
<feature type="transmembrane region" description="Helical" evidence="1">
    <location>
        <begin position="86"/>
        <end position="109"/>
    </location>
</feature>
<feature type="transmembrane region" description="Helical" evidence="1">
    <location>
        <begin position="152"/>
        <end position="170"/>
    </location>
</feature>
<dbReference type="Proteomes" id="UP000051412">
    <property type="component" value="Unassembled WGS sequence"/>
</dbReference>
<organism evidence="2 3">
    <name type="scientific">Limosilactobacillus panis DSM 6035</name>
    <dbReference type="NCBI Taxonomy" id="1423782"/>
    <lineage>
        <taxon>Bacteria</taxon>
        <taxon>Bacillati</taxon>
        <taxon>Bacillota</taxon>
        <taxon>Bacilli</taxon>
        <taxon>Lactobacillales</taxon>
        <taxon>Lactobacillaceae</taxon>
        <taxon>Limosilactobacillus</taxon>
    </lineage>
</organism>
<evidence type="ECO:0000256" key="1">
    <source>
        <dbReference type="SAM" id="Phobius"/>
    </source>
</evidence>
<dbReference type="EMBL" id="AZGM01000040">
    <property type="protein sequence ID" value="KRM28617.1"/>
    <property type="molecule type" value="Genomic_DNA"/>
</dbReference>
<accession>A0A0R1XLK3</accession>
<keyword evidence="3" id="KW-1185">Reference proteome</keyword>
<sequence>MLAIIMVYVGINIDTFIALLFVIRRYRILTPMVGFILAETVLWIIGVVLGKTITTIFPDWITGLMGFVLLYLAFRSDDQEVQETKNGILKIFLLCLSLGGDNLAIYIPWAGPLHMSAILLITVVFLVSSVISIYLIKLISNLRPLTFVLEKYGSYCTRIIYFCAGLYIIFNSRVLEHIAALL</sequence>
<keyword evidence="1" id="KW-0472">Membrane</keyword>
<feature type="transmembrane region" description="Helical" evidence="1">
    <location>
        <begin position="56"/>
        <end position="74"/>
    </location>
</feature>
<comment type="caution">
    <text evidence="2">The sequence shown here is derived from an EMBL/GenBank/DDBJ whole genome shotgun (WGS) entry which is preliminary data.</text>
</comment>
<dbReference type="STRING" id="1423782.FD32_GL001719"/>
<keyword evidence="1" id="KW-0812">Transmembrane</keyword>
<gene>
    <name evidence="2" type="ORF">FD32_GL001719</name>
</gene>
<feature type="transmembrane region" description="Helical" evidence="1">
    <location>
        <begin position="115"/>
        <end position="140"/>
    </location>
</feature>
<keyword evidence="1" id="KW-1133">Transmembrane helix</keyword>
<dbReference type="Pfam" id="PF03596">
    <property type="entry name" value="Cad"/>
    <property type="match status" value="1"/>
</dbReference>
<feature type="transmembrane region" description="Helical" evidence="1">
    <location>
        <begin position="28"/>
        <end position="50"/>
    </location>
</feature>
<evidence type="ECO:0000313" key="2">
    <source>
        <dbReference type="EMBL" id="KRM28617.1"/>
    </source>
</evidence>
<proteinExistence type="predicted"/>
<dbReference type="InterPro" id="IPR004676">
    <property type="entry name" value="Cd-R_transporter"/>
</dbReference>